<organism evidence="1 2">
    <name type="scientific">Portunus trituberculatus</name>
    <name type="common">Swimming crab</name>
    <name type="synonym">Neptunus trituberculatus</name>
    <dbReference type="NCBI Taxonomy" id="210409"/>
    <lineage>
        <taxon>Eukaryota</taxon>
        <taxon>Metazoa</taxon>
        <taxon>Ecdysozoa</taxon>
        <taxon>Arthropoda</taxon>
        <taxon>Crustacea</taxon>
        <taxon>Multicrustacea</taxon>
        <taxon>Malacostraca</taxon>
        <taxon>Eumalacostraca</taxon>
        <taxon>Eucarida</taxon>
        <taxon>Decapoda</taxon>
        <taxon>Pleocyemata</taxon>
        <taxon>Brachyura</taxon>
        <taxon>Eubrachyura</taxon>
        <taxon>Portunoidea</taxon>
        <taxon>Portunidae</taxon>
        <taxon>Portuninae</taxon>
        <taxon>Portunus</taxon>
    </lineage>
</organism>
<gene>
    <name evidence="1" type="ORF">E2C01_072436</name>
</gene>
<name>A0A5B7I7Q5_PORTR</name>
<reference evidence="1 2" key="1">
    <citation type="submission" date="2019-05" db="EMBL/GenBank/DDBJ databases">
        <title>Another draft genome of Portunus trituberculatus and its Hox gene families provides insights of decapod evolution.</title>
        <authorList>
            <person name="Jeong J.-H."/>
            <person name="Song I."/>
            <person name="Kim S."/>
            <person name="Choi T."/>
            <person name="Kim D."/>
            <person name="Ryu S."/>
            <person name="Kim W."/>
        </authorList>
    </citation>
    <scope>NUCLEOTIDE SEQUENCE [LARGE SCALE GENOMIC DNA]</scope>
    <source>
        <tissue evidence="1">Muscle</tissue>
    </source>
</reference>
<dbReference type="Proteomes" id="UP000324222">
    <property type="component" value="Unassembled WGS sequence"/>
</dbReference>
<keyword evidence="2" id="KW-1185">Reference proteome</keyword>
<comment type="caution">
    <text evidence="1">The sequence shown here is derived from an EMBL/GenBank/DDBJ whole genome shotgun (WGS) entry which is preliminary data.</text>
</comment>
<evidence type="ECO:0000313" key="1">
    <source>
        <dbReference type="EMBL" id="MPC77966.1"/>
    </source>
</evidence>
<dbReference type="EMBL" id="VSRR010047214">
    <property type="protein sequence ID" value="MPC77966.1"/>
    <property type="molecule type" value="Genomic_DNA"/>
</dbReference>
<accession>A0A5B7I7Q5</accession>
<sequence length="121" mass="13113">MRTVSSRVVFLPRRRGTCQGVGCQRIDHIVMWTHPCVPCVSWNAAAPVRSVVPRVHCVMQPYLSRHVLPAAPRVAPGRESGGGHCCCSYCFGLVTGWTREGLRAQPGGGGDRGLGHLDPVR</sequence>
<proteinExistence type="predicted"/>
<protein>
    <submittedName>
        <fullName evidence="1">Uncharacterized protein</fullName>
    </submittedName>
</protein>
<evidence type="ECO:0000313" key="2">
    <source>
        <dbReference type="Proteomes" id="UP000324222"/>
    </source>
</evidence>
<dbReference type="AlphaFoldDB" id="A0A5B7I7Q5"/>